<organism evidence="1 2">
    <name type="scientific">Virgibacillus dokdonensis</name>
    <dbReference type="NCBI Taxonomy" id="302167"/>
    <lineage>
        <taxon>Bacteria</taxon>
        <taxon>Bacillati</taxon>
        <taxon>Bacillota</taxon>
        <taxon>Bacilli</taxon>
        <taxon>Bacillales</taxon>
        <taxon>Bacillaceae</taxon>
        <taxon>Virgibacillus</taxon>
    </lineage>
</organism>
<accession>A0A3E0WSB9</accession>
<protein>
    <submittedName>
        <fullName evidence="1">Uncharacterized protein</fullName>
    </submittedName>
</protein>
<evidence type="ECO:0000313" key="2">
    <source>
        <dbReference type="Proteomes" id="UP000256488"/>
    </source>
</evidence>
<proteinExistence type="predicted"/>
<name>A0A3E0WSB9_9BACI</name>
<dbReference type="AlphaFoldDB" id="A0A3E0WSB9"/>
<gene>
    <name evidence="1" type="ORF">CAI16_08560</name>
</gene>
<sequence length="66" mass="7835">MLTGYSIMELLSLYGLEISSNTFRERYFPHTKQKYKFCCKKDFAISQWFLKAIIQKETSLHGVFAF</sequence>
<comment type="caution">
    <text evidence="1">The sequence shown here is derived from an EMBL/GenBank/DDBJ whole genome shotgun (WGS) entry which is preliminary data.</text>
</comment>
<reference evidence="1 2" key="1">
    <citation type="submission" date="2017-05" db="EMBL/GenBank/DDBJ databases">
        <title>Virgibacillus sp. AK90 isolated from a saltern of Kakinada, India.</title>
        <authorList>
            <person name="Gupta V."/>
            <person name="Sidhu C."/>
            <person name="Korpole S."/>
            <person name="Pinnaka A.K."/>
        </authorList>
    </citation>
    <scope>NUCLEOTIDE SEQUENCE [LARGE SCALE GENOMIC DNA]</scope>
    <source>
        <strain evidence="1 2">AK90</strain>
    </source>
</reference>
<evidence type="ECO:0000313" key="1">
    <source>
        <dbReference type="EMBL" id="RFA35289.1"/>
    </source>
</evidence>
<dbReference type="Proteomes" id="UP000256488">
    <property type="component" value="Unassembled WGS sequence"/>
</dbReference>
<dbReference type="EMBL" id="NFZX01000014">
    <property type="protein sequence ID" value="RFA35289.1"/>
    <property type="molecule type" value="Genomic_DNA"/>
</dbReference>